<proteinExistence type="predicted"/>
<dbReference type="SUPFAM" id="SSF52540">
    <property type="entry name" value="P-loop containing nucleoside triphosphate hydrolases"/>
    <property type="match status" value="1"/>
</dbReference>
<dbReference type="CDD" id="cd17982">
    <property type="entry name" value="DEXHc_DHX37"/>
    <property type="match status" value="1"/>
</dbReference>
<dbReference type="FunFam" id="1.20.120.1080:FF:000014">
    <property type="entry name" value="Probable ATP-dependent RNA helicase DHX37"/>
    <property type="match status" value="1"/>
</dbReference>
<dbReference type="InterPro" id="IPR007502">
    <property type="entry name" value="Helicase-assoc_dom"/>
</dbReference>
<dbReference type="InterPro" id="IPR014001">
    <property type="entry name" value="Helicase_ATP-bd"/>
</dbReference>
<dbReference type="Pfam" id="PF23362">
    <property type="entry name" value="DHX37_C"/>
    <property type="match status" value="1"/>
</dbReference>
<organism evidence="9 10">
    <name type="scientific">Callorhinchus milii</name>
    <name type="common">Ghost shark</name>
    <dbReference type="NCBI Taxonomy" id="7868"/>
    <lineage>
        <taxon>Eukaryota</taxon>
        <taxon>Metazoa</taxon>
        <taxon>Chordata</taxon>
        <taxon>Craniata</taxon>
        <taxon>Vertebrata</taxon>
        <taxon>Chondrichthyes</taxon>
        <taxon>Holocephali</taxon>
        <taxon>Chimaeriformes</taxon>
        <taxon>Callorhinchidae</taxon>
        <taxon>Callorhinchus</taxon>
    </lineage>
</organism>
<dbReference type="Gene3D" id="3.40.50.300">
    <property type="entry name" value="P-loop containing nucleotide triphosphate hydrolases"/>
    <property type="match status" value="2"/>
</dbReference>
<dbReference type="Pfam" id="PF21010">
    <property type="entry name" value="HA2_C"/>
    <property type="match status" value="1"/>
</dbReference>
<evidence type="ECO:0000313" key="10">
    <source>
        <dbReference type="Proteomes" id="UP000314986"/>
    </source>
</evidence>
<dbReference type="AlphaFoldDB" id="A0A4W3H6D0"/>
<evidence type="ECO:0000256" key="4">
    <source>
        <dbReference type="ARBA" id="ARBA00022806"/>
    </source>
</evidence>
<dbReference type="GO" id="GO:0003723">
    <property type="term" value="F:RNA binding"/>
    <property type="evidence" value="ECO:0007669"/>
    <property type="project" value="TreeGrafter"/>
</dbReference>
<reference evidence="10" key="3">
    <citation type="journal article" date="2014" name="Nature">
        <title>Elephant shark genome provides unique insights into gnathostome evolution.</title>
        <authorList>
            <consortium name="International Elephant Shark Genome Sequencing Consortium"/>
            <person name="Venkatesh B."/>
            <person name="Lee A.P."/>
            <person name="Ravi V."/>
            <person name="Maurya A.K."/>
            <person name="Lian M.M."/>
            <person name="Swann J.B."/>
            <person name="Ohta Y."/>
            <person name="Flajnik M.F."/>
            <person name="Sutoh Y."/>
            <person name="Kasahara M."/>
            <person name="Hoon S."/>
            <person name="Gangu V."/>
            <person name="Roy S.W."/>
            <person name="Irimia M."/>
            <person name="Korzh V."/>
            <person name="Kondrychyn I."/>
            <person name="Lim Z.W."/>
            <person name="Tay B.H."/>
            <person name="Tohari S."/>
            <person name="Kong K.W."/>
            <person name="Ho S."/>
            <person name="Lorente-Galdos B."/>
            <person name="Quilez J."/>
            <person name="Marques-Bonet T."/>
            <person name="Raney B.J."/>
            <person name="Ingham P.W."/>
            <person name="Tay A."/>
            <person name="Hillier L.W."/>
            <person name="Minx P."/>
            <person name="Boehm T."/>
            <person name="Wilson R.K."/>
            <person name="Brenner S."/>
            <person name="Warren W.C."/>
        </authorList>
    </citation>
    <scope>NUCLEOTIDE SEQUENCE [LARGE SCALE GENOMIC DNA]</scope>
</reference>
<dbReference type="Pfam" id="PF00271">
    <property type="entry name" value="Helicase_C"/>
    <property type="match status" value="1"/>
</dbReference>
<evidence type="ECO:0000256" key="1">
    <source>
        <dbReference type="ARBA" id="ARBA00014590"/>
    </source>
</evidence>
<dbReference type="Gene3D" id="1.20.120.1080">
    <property type="match status" value="1"/>
</dbReference>
<feature type="domain" description="Helicase ATP-binding" evidence="7">
    <location>
        <begin position="256"/>
        <end position="423"/>
    </location>
</feature>
<reference evidence="9" key="5">
    <citation type="submission" date="2025-09" db="UniProtKB">
        <authorList>
            <consortium name="Ensembl"/>
        </authorList>
    </citation>
    <scope>IDENTIFICATION</scope>
</reference>
<dbReference type="GO" id="GO:0005730">
    <property type="term" value="C:nucleolus"/>
    <property type="evidence" value="ECO:0007669"/>
    <property type="project" value="TreeGrafter"/>
</dbReference>
<evidence type="ECO:0000313" key="9">
    <source>
        <dbReference type="Ensembl" id="ENSCMIP00000012373.1"/>
    </source>
</evidence>
<evidence type="ECO:0000256" key="2">
    <source>
        <dbReference type="ARBA" id="ARBA00022741"/>
    </source>
</evidence>
<dbReference type="GO" id="GO:0004386">
    <property type="term" value="F:helicase activity"/>
    <property type="evidence" value="ECO:0007669"/>
    <property type="project" value="UniProtKB-KW"/>
</dbReference>
<keyword evidence="2" id="KW-0547">Nucleotide-binding</keyword>
<feature type="compositionally biased region" description="Acidic residues" evidence="6">
    <location>
        <begin position="151"/>
        <end position="179"/>
    </location>
</feature>
<protein>
    <recommendedName>
        <fullName evidence="1">Activating signal cointegrator 1 complex subunit 3</fullName>
    </recommendedName>
</protein>
<dbReference type="SMART" id="SM00487">
    <property type="entry name" value="DEXDc"/>
    <property type="match status" value="1"/>
</dbReference>
<reference evidence="9" key="4">
    <citation type="submission" date="2025-08" db="UniProtKB">
        <authorList>
            <consortium name="Ensembl"/>
        </authorList>
    </citation>
    <scope>IDENTIFICATION</scope>
</reference>
<dbReference type="Pfam" id="PF04408">
    <property type="entry name" value="WHD_HA2"/>
    <property type="match status" value="1"/>
</dbReference>
<evidence type="ECO:0000256" key="6">
    <source>
        <dbReference type="SAM" id="MobiDB-lite"/>
    </source>
</evidence>
<dbReference type="Pfam" id="PF07717">
    <property type="entry name" value="OB_NTP_bind"/>
    <property type="match status" value="1"/>
</dbReference>
<sequence>TVTTLHSKSWAALLFATNGDTYVAERFEMSPHGAKLKGVDESNALVLPGKRTKGKRAREEAAVQRPPLSKKRRKQLQKVLELKEKKTQRADILSKLTECQATESEMKLLFTTSKLGTGQRLYQTKCEAEPDGPCKISSISGANRRSGGSEAGEELESETSESSESSSEEEEERVDETETVTETGGTTAGSEPPVETGNQAQSASNTAAAEAPAAPGKIPEPKPPSQPAIFIPVDRSPEIQEARLLLPILAEEQVVMEAVTHNRVVVISGETGSGKTTQVPQFLYEAGYASGDGIIGVTEPRRVAAVSMSQRVAKEMNLSDRVVSYQIRYEGNTTENTKIKFMTDGVLLKEIQRDFLLTKYKVIIIDEAHERSVYTDILIGLLSRIVPLRAKRGRPLKLIIMSATLRVEDFTANESLFPARPPVIEVGTRQFAVTVHFNKRTPLDDYAGEAFRKICKIHRMLPPGGILVFLTGQAEVHSLCRRLRRSFPHRPGHSGKGTVSTLPRIDLANYSSVPLEEEEAEDREAGSDGDGEAGSEADLDLGDGDGAEAETPDPSIPLYVLPLYSMLSAENQAKVFRPAPGGTRLCVVATNVAETSLTIPGIKYVVDCGKSKRRFYDQLTGVSTFRVTWISQASANQRAGRAGRTEPGHCYRLYSSAVFADFEEFSPAEITRRPVDDLVLQMKDLNIEKSLVSAEELLISLGALVEPLQTGRYKELERAKLSCPISPLGRAMASFPVAPRYAKMLALSRQHDCMQYAITLVSALTVRELFEEFNRPAVNEEETQKLKGKRARVAQMQRIWAGQGVSLKLGDLMVVLGAVGACEFAGCTLHFCTQNGLRYKAMLEIRRLRAQLTNATNAIYPEAGLFVDPKMKPPLESQVTMLRQMVLAGLGDQVARRLPPGEVLEDKWRNAYKTPLLDDPVFIHPSSVLFKQLPEFVVYQEIVETSKMYMKGMAEWIPLLLPRYTHFEKPLESPPPSYCPDTGRVRCHRASTFCKYNPCLHGCTVIYLFVAYVCHLLQFSACCLIGRSPLTFLRLQPRTDILLQALASEGVDCREALLTTWKKSNQYLLSAYCQWLPEAMHADIAKNWPPTDI</sequence>
<name>A0A4W3H6D0_CALMI</name>
<dbReference type="PROSITE" id="PS51192">
    <property type="entry name" value="HELICASE_ATP_BIND_1"/>
    <property type="match status" value="1"/>
</dbReference>
<dbReference type="InterPro" id="IPR027417">
    <property type="entry name" value="P-loop_NTPase"/>
</dbReference>
<keyword evidence="4" id="KW-0347">Helicase</keyword>
<dbReference type="InterPro" id="IPR001650">
    <property type="entry name" value="Helicase_C-like"/>
</dbReference>
<evidence type="ECO:0000259" key="7">
    <source>
        <dbReference type="PROSITE" id="PS51192"/>
    </source>
</evidence>
<dbReference type="SMART" id="SM00490">
    <property type="entry name" value="HELICc"/>
    <property type="match status" value="1"/>
</dbReference>
<reference evidence="10" key="2">
    <citation type="journal article" date="2007" name="PLoS Biol.">
        <title>Survey sequencing and comparative analysis of the elephant shark (Callorhinchus milii) genome.</title>
        <authorList>
            <person name="Venkatesh B."/>
            <person name="Kirkness E.F."/>
            <person name="Loh Y.H."/>
            <person name="Halpern A.L."/>
            <person name="Lee A.P."/>
            <person name="Johnson J."/>
            <person name="Dandona N."/>
            <person name="Viswanathan L.D."/>
            <person name="Tay A."/>
            <person name="Venter J.C."/>
            <person name="Strausberg R.L."/>
            <person name="Brenner S."/>
        </authorList>
    </citation>
    <scope>NUCLEOTIDE SEQUENCE [LARGE SCALE GENOMIC DNA]</scope>
</reference>
<dbReference type="InterPro" id="IPR048333">
    <property type="entry name" value="HA2_WH"/>
</dbReference>
<dbReference type="InterPro" id="IPR011709">
    <property type="entry name" value="DEAD-box_helicase_OB_fold"/>
</dbReference>
<evidence type="ECO:0000256" key="5">
    <source>
        <dbReference type="ARBA" id="ARBA00022840"/>
    </source>
</evidence>
<dbReference type="PROSITE" id="PS51194">
    <property type="entry name" value="HELICASE_CTER"/>
    <property type="match status" value="1"/>
</dbReference>
<keyword evidence="10" id="KW-1185">Reference proteome</keyword>
<accession>A0A4W3H6D0</accession>
<dbReference type="Proteomes" id="UP000314986">
    <property type="component" value="Unassembled WGS sequence"/>
</dbReference>
<dbReference type="SMART" id="SM00382">
    <property type="entry name" value="AAA"/>
    <property type="match status" value="1"/>
</dbReference>
<dbReference type="Pfam" id="PF00270">
    <property type="entry name" value="DEAD"/>
    <property type="match status" value="1"/>
</dbReference>
<reference evidence="10" key="1">
    <citation type="journal article" date="2006" name="Science">
        <title>Ancient noncoding elements conserved in the human genome.</title>
        <authorList>
            <person name="Venkatesh B."/>
            <person name="Kirkness E.F."/>
            <person name="Loh Y.H."/>
            <person name="Halpern A.L."/>
            <person name="Lee A.P."/>
            <person name="Johnson J."/>
            <person name="Dandona N."/>
            <person name="Viswanathan L.D."/>
            <person name="Tay A."/>
            <person name="Venter J.C."/>
            <person name="Strausberg R.L."/>
            <person name="Brenner S."/>
        </authorList>
    </citation>
    <scope>NUCLEOTIDE SEQUENCE [LARGE SCALE GENOMIC DNA]</scope>
</reference>
<dbReference type="FunFam" id="3.40.50.300:FF:000895">
    <property type="entry name" value="probable ATP-dependent RNA helicase DHX37"/>
    <property type="match status" value="1"/>
</dbReference>
<dbReference type="PANTHER" id="PTHR18934">
    <property type="entry name" value="ATP-DEPENDENT RNA HELICASE"/>
    <property type="match status" value="1"/>
</dbReference>
<dbReference type="Ensembl" id="ENSCMIT00000012661.1">
    <property type="protein sequence ID" value="ENSCMIP00000012373.1"/>
    <property type="gene ID" value="ENSCMIG00000006242.1"/>
</dbReference>
<keyword evidence="3" id="KW-0378">Hydrolase</keyword>
<dbReference type="GeneTree" id="ENSGT00550000074985"/>
<feature type="region of interest" description="Disordered" evidence="6">
    <location>
        <begin position="126"/>
        <end position="230"/>
    </location>
</feature>
<dbReference type="InterPro" id="IPR003593">
    <property type="entry name" value="AAA+_ATPase"/>
</dbReference>
<dbReference type="SMART" id="SM00847">
    <property type="entry name" value="HA2"/>
    <property type="match status" value="1"/>
</dbReference>
<dbReference type="GO" id="GO:0016787">
    <property type="term" value="F:hydrolase activity"/>
    <property type="evidence" value="ECO:0007669"/>
    <property type="project" value="UniProtKB-KW"/>
</dbReference>
<feature type="domain" description="Helicase C-terminal" evidence="8">
    <location>
        <begin position="453"/>
        <end position="686"/>
    </location>
</feature>
<feature type="region of interest" description="Disordered" evidence="6">
    <location>
        <begin position="514"/>
        <end position="554"/>
    </location>
</feature>
<keyword evidence="5" id="KW-0067">ATP-binding</keyword>
<feature type="compositionally biased region" description="Acidic residues" evidence="6">
    <location>
        <begin position="515"/>
        <end position="551"/>
    </location>
</feature>
<feature type="compositionally biased region" description="Low complexity" evidence="6">
    <location>
        <begin position="180"/>
        <end position="217"/>
    </location>
</feature>
<dbReference type="CDD" id="cd18791">
    <property type="entry name" value="SF2_C_RHA"/>
    <property type="match status" value="1"/>
</dbReference>
<dbReference type="GO" id="GO:0005524">
    <property type="term" value="F:ATP binding"/>
    <property type="evidence" value="ECO:0007669"/>
    <property type="project" value="UniProtKB-KW"/>
</dbReference>
<evidence type="ECO:0000256" key="3">
    <source>
        <dbReference type="ARBA" id="ARBA00022801"/>
    </source>
</evidence>
<dbReference type="InterPro" id="IPR056371">
    <property type="entry name" value="DHX37-like_C"/>
</dbReference>
<dbReference type="GO" id="GO:0000462">
    <property type="term" value="P:maturation of SSU-rRNA from tricistronic rRNA transcript (SSU-rRNA, 5.8S rRNA, LSU-rRNA)"/>
    <property type="evidence" value="ECO:0007669"/>
    <property type="project" value="TreeGrafter"/>
</dbReference>
<dbReference type="PANTHER" id="PTHR18934:SF99">
    <property type="entry name" value="ATP-DEPENDENT RNA HELICASE DHX37-RELATED"/>
    <property type="match status" value="1"/>
</dbReference>
<dbReference type="InterPro" id="IPR011545">
    <property type="entry name" value="DEAD/DEAH_box_helicase_dom"/>
</dbReference>
<evidence type="ECO:0000259" key="8">
    <source>
        <dbReference type="PROSITE" id="PS51194"/>
    </source>
</evidence>